<dbReference type="Proteomes" id="UP001428341">
    <property type="component" value="Unassembled WGS sequence"/>
</dbReference>
<sequence length="239" mass="27565">MSTRRKRKHSFYQKNRPKPRQAQMKPLLNHNVGKLMDWVQQRLKLKNRSGNDKQELLRRLQGMRRELKAKKGPVKKLVGGINDGGCLPAPLTVMRIVSWNNRGDRGKALKFENCLAVSRNGLSGGLALLWNSEVVVDIKSYSRLTGLSLLMWLCFGDFNKILQLNEKTGKQDRSVYVVNEFREAVKFCGLIDLGCKGRPFTWSNRRFGPQLVEERLDMFFCYKNWGSIFQESAVEILET</sequence>
<feature type="region of interest" description="Disordered" evidence="1">
    <location>
        <begin position="1"/>
        <end position="23"/>
    </location>
</feature>
<dbReference type="PANTHER" id="PTHR33710">
    <property type="entry name" value="BNAC02G09200D PROTEIN"/>
    <property type="match status" value="1"/>
</dbReference>
<evidence type="ECO:0000256" key="1">
    <source>
        <dbReference type="SAM" id="MobiDB-lite"/>
    </source>
</evidence>
<dbReference type="AlphaFoldDB" id="A0AAP0MU33"/>
<organism evidence="2 3">
    <name type="scientific">Citrus x changshan-huyou</name>
    <dbReference type="NCBI Taxonomy" id="2935761"/>
    <lineage>
        <taxon>Eukaryota</taxon>
        <taxon>Viridiplantae</taxon>
        <taxon>Streptophyta</taxon>
        <taxon>Embryophyta</taxon>
        <taxon>Tracheophyta</taxon>
        <taxon>Spermatophyta</taxon>
        <taxon>Magnoliopsida</taxon>
        <taxon>eudicotyledons</taxon>
        <taxon>Gunneridae</taxon>
        <taxon>Pentapetalae</taxon>
        <taxon>rosids</taxon>
        <taxon>malvids</taxon>
        <taxon>Sapindales</taxon>
        <taxon>Rutaceae</taxon>
        <taxon>Aurantioideae</taxon>
        <taxon>Citrus</taxon>
    </lineage>
</organism>
<comment type="caution">
    <text evidence="2">The sequence shown here is derived from an EMBL/GenBank/DDBJ whole genome shotgun (WGS) entry which is preliminary data.</text>
</comment>
<evidence type="ECO:0000313" key="2">
    <source>
        <dbReference type="EMBL" id="KAK9221991.1"/>
    </source>
</evidence>
<reference evidence="2 3" key="1">
    <citation type="submission" date="2024-05" db="EMBL/GenBank/DDBJ databases">
        <title>Haplotype-resolved chromosome-level genome assembly of Huyou (Citrus changshanensis).</title>
        <authorList>
            <person name="Miao C."/>
            <person name="Chen W."/>
            <person name="Wu Y."/>
            <person name="Wang L."/>
            <person name="Zhao S."/>
            <person name="Grierson D."/>
            <person name="Xu C."/>
            <person name="Chen K."/>
        </authorList>
    </citation>
    <scope>NUCLEOTIDE SEQUENCE [LARGE SCALE GENOMIC DNA]</scope>
    <source>
        <strain evidence="2">01-14</strain>
        <tissue evidence="2">Leaf</tissue>
    </source>
</reference>
<proteinExistence type="predicted"/>
<evidence type="ECO:0000313" key="3">
    <source>
        <dbReference type="Proteomes" id="UP001428341"/>
    </source>
</evidence>
<protein>
    <submittedName>
        <fullName evidence="2">Uncharacterized protein</fullName>
    </submittedName>
</protein>
<dbReference type="EMBL" id="JBCGBO010000002">
    <property type="protein sequence ID" value="KAK9221991.1"/>
    <property type="molecule type" value="Genomic_DNA"/>
</dbReference>
<accession>A0AAP0MU33</accession>
<dbReference type="Gene3D" id="3.60.10.10">
    <property type="entry name" value="Endonuclease/exonuclease/phosphatase"/>
    <property type="match status" value="1"/>
</dbReference>
<name>A0AAP0MU33_9ROSI</name>
<dbReference type="PANTHER" id="PTHR33710:SF77">
    <property type="entry name" value="DNASE I-LIKE SUPERFAMILY PROTEIN"/>
    <property type="match status" value="1"/>
</dbReference>
<keyword evidence="3" id="KW-1185">Reference proteome</keyword>
<dbReference type="InterPro" id="IPR036691">
    <property type="entry name" value="Endo/exonu/phosph_ase_sf"/>
</dbReference>
<dbReference type="SUPFAM" id="SSF56219">
    <property type="entry name" value="DNase I-like"/>
    <property type="match status" value="1"/>
</dbReference>
<feature type="compositionally biased region" description="Basic residues" evidence="1">
    <location>
        <begin position="1"/>
        <end position="19"/>
    </location>
</feature>
<gene>
    <name evidence="2" type="ORF">WN944_010422</name>
</gene>